<reference evidence="3" key="1">
    <citation type="journal article" date="2019" name="Int. J. Syst. Evol. Microbiol.">
        <title>The Global Catalogue of Microorganisms (GCM) 10K type strain sequencing project: providing services to taxonomists for standard genome sequencing and annotation.</title>
        <authorList>
            <consortium name="The Broad Institute Genomics Platform"/>
            <consortium name="The Broad Institute Genome Sequencing Center for Infectious Disease"/>
            <person name="Wu L."/>
            <person name="Ma J."/>
        </authorList>
    </citation>
    <scope>NUCLEOTIDE SEQUENCE [LARGE SCALE GENOMIC DNA]</scope>
    <source>
        <strain evidence="3">CCUG 55250</strain>
    </source>
</reference>
<dbReference type="RefSeq" id="WP_379850138.1">
    <property type="nucleotide sequence ID" value="NZ_JBHSMA010000013.1"/>
</dbReference>
<evidence type="ECO:0000313" key="3">
    <source>
        <dbReference type="Proteomes" id="UP001596106"/>
    </source>
</evidence>
<keyword evidence="1" id="KW-1133">Transmembrane helix</keyword>
<feature type="transmembrane region" description="Helical" evidence="1">
    <location>
        <begin position="50"/>
        <end position="68"/>
    </location>
</feature>
<comment type="caution">
    <text evidence="2">The sequence shown here is derived from an EMBL/GenBank/DDBJ whole genome shotgun (WGS) entry which is preliminary data.</text>
</comment>
<gene>
    <name evidence="2" type="ORF">ACFPMF_24630</name>
</gene>
<evidence type="ECO:0008006" key="4">
    <source>
        <dbReference type="Google" id="ProtNLM"/>
    </source>
</evidence>
<proteinExistence type="predicted"/>
<dbReference type="EMBL" id="JBHSMA010000013">
    <property type="protein sequence ID" value="MFC5412534.1"/>
    <property type="molecule type" value="Genomic_DNA"/>
</dbReference>
<name>A0ABW0II33_9BACT</name>
<evidence type="ECO:0000313" key="2">
    <source>
        <dbReference type="EMBL" id="MFC5412534.1"/>
    </source>
</evidence>
<organism evidence="2 3">
    <name type="scientific">Larkinella bovis</name>
    <dbReference type="NCBI Taxonomy" id="683041"/>
    <lineage>
        <taxon>Bacteria</taxon>
        <taxon>Pseudomonadati</taxon>
        <taxon>Bacteroidota</taxon>
        <taxon>Cytophagia</taxon>
        <taxon>Cytophagales</taxon>
        <taxon>Spirosomataceae</taxon>
        <taxon>Larkinella</taxon>
    </lineage>
</organism>
<keyword evidence="3" id="KW-1185">Reference proteome</keyword>
<accession>A0ABW0II33</accession>
<feature type="transmembrane region" description="Helical" evidence="1">
    <location>
        <begin position="108"/>
        <end position="129"/>
    </location>
</feature>
<dbReference type="Proteomes" id="UP001596106">
    <property type="component" value="Unassembled WGS sequence"/>
</dbReference>
<feature type="transmembrane region" description="Helical" evidence="1">
    <location>
        <begin position="5"/>
        <end position="23"/>
    </location>
</feature>
<protein>
    <recommendedName>
        <fullName evidence="4">VanZ family protein</fullName>
    </recommendedName>
</protein>
<sequence>MRSKLLNLLILIFIALVFYFSWLPNPHIGTYGFLPARLAYWTDADDNMNLRTAVPLVFLGLFSGMWLVSRKYTGPQWAVTWLGLIVIVALAEIGQLALPKRHFDWGDIVWGAAGALGGMAVVWMVNRWINQSFK</sequence>
<feature type="transmembrane region" description="Helical" evidence="1">
    <location>
        <begin position="77"/>
        <end position="96"/>
    </location>
</feature>
<keyword evidence="1" id="KW-0812">Transmembrane</keyword>
<evidence type="ECO:0000256" key="1">
    <source>
        <dbReference type="SAM" id="Phobius"/>
    </source>
</evidence>
<keyword evidence="1" id="KW-0472">Membrane</keyword>